<dbReference type="InterPro" id="IPR050535">
    <property type="entry name" value="DNA_Repair-Maintenance_Comp"/>
</dbReference>
<dbReference type="SUPFAM" id="SSF51294">
    <property type="entry name" value="Hedgehog/intein (Hint) domain"/>
    <property type="match status" value="1"/>
</dbReference>
<dbReference type="PROSITE" id="PS50817">
    <property type="entry name" value="INTEIN_N_TER"/>
    <property type="match status" value="1"/>
</dbReference>
<dbReference type="InterPro" id="IPR036844">
    <property type="entry name" value="Hint_dom_sf"/>
</dbReference>
<dbReference type="GO" id="GO:0004527">
    <property type="term" value="F:exonuclease activity"/>
    <property type="evidence" value="ECO:0007669"/>
    <property type="project" value="UniProtKB-KW"/>
</dbReference>
<evidence type="ECO:0000313" key="4">
    <source>
        <dbReference type="EMBL" id="QBK87991.1"/>
    </source>
</evidence>
<protein>
    <submittedName>
        <fullName evidence="4">DNA repair exonuclease</fullName>
    </submittedName>
</protein>
<dbReference type="EMBL" id="MK500372">
    <property type="protein sequence ID" value="QBK87991.1"/>
    <property type="molecule type" value="Genomic_DNA"/>
</dbReference>
<proteinExistence type="predicted"/>
<dbReference type="Gene3D" id="3.60.21.10">
    <property type="match status" value="1"/>
</dbReference>
<dbReference type="GO" id="GO:0016539">
    <property type="term" value="P:intein-mediated protein splicing"/>
    <property type="evidence" value="ECO:0007669"/>
    <property type="project" value="InterPro"/>
</dbReference>
<dbReference type="InterPro" id="IPR006142">
    <property type="entry name" value="INTEIN"/>
</dbReference>
<dbReference type="PROSITE" id="PS50819">
    <property type="entry name" value="INTEIN_ENDONUCLEASE"/>
    <property type="match status" value="1"/>
</dbReference>
<dbReference type="GO" id="GO:0003677">
    <property type="term" value="F:DNA binding"/>
    <property type="evidence" value="ECO:0007669"/>
    <property type="project" value="InterPro"/>
</dbReference>
<keyword evidence="4" id="KW-0269">Exonuclease</keyword>
<evidence type="ECO:0000256" key="1">
    <source>
        <dbReference type="ARBA" id="ARBA00022813"/>
    </source>
</evidence>
<dbReference type="Pfam" id="PF05204">
    <property type="entry name" value="Hom_end"/>
    <property type="match status" value="1"/>
</dbReference>
<dbReference type="SUPFAM" id="SSF55608">
    <property type="entry name" value="Homing endonucleases"/>
    <property type="match status" value="1"/>
</dbReference>
<accession>A0A481YYJ2</accession>
<keyword evidence="2" id="KW-0651">Protein splicing</keyword>
<dbReference type="InterPro" id="IPR007869">
    <property type="entry name" value="Homing_endonuc_PI-Sce"/>
</dbReference>
<evidence type="ECO:0000259" key="3">
    <source>
        <dbReference type="PROSITE" id="PS50819"/>
    </source>
</evidence>
<name>A0A481YYJ2_9VIRU</name>
<dbReference type="SUPFAM" id="SSF56300">
    <property type="entry name" value="Metallo-dependent phosphatases"/>
    <property type="match status" value="2"/>
</dbReference>
<keyword evidence="1" id="KW-0068">Autocatalytic cleavage</keyword>
<dbReference type="PANTHER" id="PTHR30337">
    <property type="entry name" value="COMPONENT OF ATP-DEPENDENT DSDNA EXONUCLEASE"/>
    <property type="match status" value="1"/>
</dbReference>
<dbReference type="GO" id="GO:0004519">
    <property type="term" value="F:endonuclease activity"/>
    <property type="evidence" value="ECO:0007669"/>
    <property type="project" value="InterPro"/>
</dbReference>
<reference evidence="4" key="1">
    <citation type="journal article" date="2019" name="MBio">
        <title>Virus Genomes from Deep Sea Sediments Expand the Ocean Megavirome and Support Independent Origins of Viral Gigantism.</title>
        <authorList>
            <person name="Backstrom D."/>
            <person name="Yutin N."/>
            <person name="Jorgensen S.L."/>
            <person name="Dharamshi J."/>
            <person name="Homa F."/>
            <person name="Zaremba-Niedwiedzka K."/>
            <person name="Spang A."/>
            <person name="Wolf Y.I."/>
            <person name="Koonin E.V."/>
            <person name="Ettema T.J."/>
        </authorList>
    </citation>
    <scope>NUCLEOTIDE SEQUENCE</scope>
</reference>
<dbReference type="InterPro" id="IPR004042">
    <property type="entry name" value="Intein_endonuc_central"/>
</dbReference>
<dbReference type="Pfam" id="PF05203">
    <property type="entry name" value="Hom_end_hint"/>
    <property type="match status" value="1"/>
</dbReference>
<dbReference type="InterPro" id="IPR027434">
    <property type="entry name" value="Homing_endonucl"/>
</dbReference>
<sequence length="816" mass="93745">MVSSSNEKVTCLAVGDPHFQVNNVTDAEELIKKVNKVVKQLQPTFVVILGDLLHTHEKIHVIPFNMATRLITSLARKVQIFLIIGNHDYCVAKDTPVLMWDGSTKLSQHIIVGDKLIGDDDIPRTVQKLMHGTAQMYTITQKKGIQYTVTENHKLSLKCGFHKSKFWNNTKQRWTVKWLDSNDYHLHSKLFRTELDASEYLETIPDMDTIDITVKDYLQIPRNVQDRLYGYRSIAIHWPKRDVELDPYILGAWLGDGCKSGNAFASADTTIIYSWILWGLKNNCEVVHSGQYNYIVKNANYTRPETQRWSLNSVNSSCYTCPACQMHKERYGRAPSLACANSNELERLLEGENEIYTYLSTGASSEQLADLNDTVLLEEFYHKRLEIENSDVILRDDLSRVNSNPLRELLNRYDLCDNKHIPSQYLVNDIDTRLQLLAGLIDTDGTVLKDHRNVVFTQGGYNQHICDDVLYLCRSLGFAAYLTRRPKATMVQISGEVQLIPTRLTRKKCIPIINNGIDLRGRVCADKSRTSITITPSLETEYFGWELDGNHRFLLGDFTVTHNCNNQQYLTNKHPFNSFKKIENVTVCDHVVLRTINGMKFIFCPYIPLERFEEALGTLEDKGQQWDDAACIFAHQEFYGCRFNPVQTSTEGDIWPEEYPLVVSGHIHNEQRLQSNIYYTGSSMQHAFGETANKTIAFLTFSNNKFRLQKIDLEMRKKKIVYLDVEDADKFTPETNTYTKLVLKGRPEQFKVFRRGQTYKALQKMGIAISFSPEGDIVQADRAVQKRNILDILKDMIKDDDKYVHAAFNELTTLQN</sequence>
<dbReference type="Gene3D" id="3.10.28.10">
    <property type="entry name" value="Homing endonucleases"/>
    <property type="match status" value="1"/>
</dbReference>
<keyword evidence="4" id="KW-0378">Hydrolase</keyword>
<evidence type="ECO:0000256" key="2">
    <source>
        <dbReference type="ARBA" id="ARBA00023000"/>
    </source>
</evidence>
<dbReference type="Gene3D" id="2.170.16.10">
    <property type="entry name" value="Hedgehog/Intein (Hint) domain"/>
    <property type="match status" value="1"/>
</dbReference>
<feature type="domain" description="DOD-type homing endonuclease" evidence="3">
    <location>
        <begin position="249"/>
        <end position="478"/>
    </location>
</feature>
<keyword evidence="4" id="KW-0540">Nuclease</keyword>
<organism evidence="4">
    <name type="scientific">Marseillevirus LCMAC202</name>
    <dbReference type="NCBI Taxonomy" id="2506606"/>
    <lineage>
        <taxon>Viruses</taxon>
        <taxon>Varidnaviria</taxon>
        <taxon>Bamfordvirae</taxon>
        <taxon>Nucleocytoviricota</taxon>
        <taxon>Megaviricetes</taxon>
        <taxon>Pimascovirales</taxon>
        <taxon>Pimascovirales incertae sedis</taxon>
        <taxon>Marseilleviridae</taxon>
    </lineage>
</organism>
<dbReference type="PRINTS" id="PR00379">
    <property type="entry name" value="INTEIN"/>
</dbReference>
<gene>
    <name evidence="4" type="ORF">LCMAC202_03520</name>
</gene>
<dbReference type="PANTHER" id="PTHR30337:SF0">
    <property type="entry name" value="NUCLEASE SBCCD SUBUNIT D"/>
    <property type="match status" value="1"/>
</dbReference>
<dbReference type="InterPro" id="IPR007868">
    <property type="entry name" value="Hom_end_hint"/>
</dbReference>
<dbReference type="InterPro" id="IPR029052">
    <property type="entry name" value="Metallo-depent_PP-like"/>
</dbReference>
<dbReference type="InterPro" id="IPR006141">
    <property type="entry name" value="Intein_N"/>
</dbReference>